<evidence type="ECO:0000313" key="4">
    <source>
        <dbReference type="Proteomes" id="UP000734854"/>
    </source>
</evidence>
<accession>A0A8J5G1Y6</accession>
<dbReference type="Proteomes" id="UP000734854">
    <property type="component" value="Unassembled WGS sequence"/>
</dbReference>
<feature type="transmembrane region" description="Helical" evidence="2">
    <location>
        <begin position="529"/>
        <end position="552"/>
    </location>
</feature>
<keyword evidence="2" id="KW-0812">Transmembrane</keyword>
<proteinExistence type="predicted"/>
<dbReference type="PANTHER" id="PTHR31170:SF25">
    <property type="entry name" value="BNAA09G04570D PROTEIN"/>
    <property type="match status" value="1"/>
</dbReference>
<keyword evidence="4" id="KW-1185">Reference proteome</keyword>
<dbReference type="AlphaFoldDB" id="A0A8J5G1Y6"/>
<dbReference type="EMBL" id="JACMSC010000012">
    <property type="protein sequence ID" value="KAG6498076.1"/>
    <property type="molecule type" value="Genomic_DNA"/>
</dbReference>
<feature type="region of interest" description="Disordered" evidence="1">
    <location>
        <begin position="1"/>
        <end position="25"/>
    </location>
</feature>
<dbReference type="PANTHER" id="PTHR31170">
    <property type="entry name" value="BNAC04G53230D PROTEIN"/>
    <property type="match status" value="1"/>
</dbReference>
<evidence type="ECO:0000256" key="2">
    <source>
        <dbReference type="SAM" id="Phobius"/>
    </source>
</evidence>
<dbReference type="Pfam" id="PF03140">
    <property type="entry name" value="DUF247"/>
    <property type="match status" value="1"/>
</dbReference>
<feature type="compositionally biased region" description="Polar residues" evidence="1">
    <location>
        <begin position="1"/>
        <end position="11"/>
    </location>
</feature>
<dbReference type="OrthoDB" id="764270at2759"/>
<protein>
    <submittedName>
        <fullName evidence="3">Uncharacterized protein</fullName>
    </submittedName>
</protein>
<sequence length="560" mass="64326">MSKQFQVTLDNTKAAGRKQESSNKAVQGLNELADTSKDIKERILDQQHENRKFDVTIDIPEEKRTIETSKRTSSRIFEQLLLDHDLVKTMQHSGKETSISIKEPPEAIDLFFHETIKIWLSLQDATNKNDGEYTIFRVPDIIRLSYSRASEPMIVPIGPYHHVHKRLAFREMEKHKPDCITYLLSLAPREEEEGELRKKCFTVLEDLESKGRSCYSDNTRLMESEHFTEMLLRDGCFIIYLLLSQEIDNREQTNESGKSISSVDKIRRPIIDTQKLNDIKLDLLKLENQIPFFIIQTLFEFIKPDLPPSSLIDLALKFFDDLLPSKPKNIQKPQVDEVHHLLHLVHMSLVPSTIHQMLSSESWEPDLPSIIDAPTWIPSAKELQQSGVKFRGNKDLGSILEIKFHEGTMEMPILQLYNSTAVLISNLVAFEYCYTNAGAHITSYVTFLSCLMHGEEDVRLLHLNGVVINKMSTDKKVAEFFSRICPQGPIASKPNHLGNLFLKVKDHHTRKKNIWMEEAKRKYCSSPCVTLSLVGGLCLLMLTFLQTSFTIIQTIHDLRK</sequence>
<name>A0A8J5G1Y6_ZINOF</name>
<keyword evidence="2" id="KW-1133">Transmembrane helix</keyword>
<gene>
    <name evidence="3" type="ORF">ZIOFF_045985</name>
</gene>
<organism evidence="3 4">
    <name type="scientific">Zingiber officinale</name>
    <name type="common">Ginger</name>
    <name type="synonym">Amomum zingiber</name>
    <dbReference type="NCBI Taxonomy" id="94328"/>
    <lineage>
        <taxon>Eukaryota</taxon>
        <taxon>Viridiplantae</taxon>
        <taxon>Streptophyta</taxon>
        <taxon>Embryophyta</taxon>
        <taxon>Tracheophyta</taxon>
        <taxon>Spermatophyta</taxon>
        <taxon>Magnoliopsida</taxon>
        <taxon>Liliopsida</taxon>
        <taxon>Zingiberales</taxon>
        <taxon>Zingiberaceae</taxon>
        <taxon>Zingiber</taxon>
    </lineage>
</organism>
<reference evidence="3 4" key="1">
    <citation type="submission" date="2020-08" db="EMBL/GenBank/DDBJ databases">
        <title>Plant Genome Project.</title>
        <authorList>
            <person name="Zhang R.-G."/>
        </authorList>
    </citation>
    <scope>NUCLEOTIDE SEQUENCE [LARGE SCALE GENOMIC DNA]</scope>
    <source>
        <tissue evidence="3">Rhizome</tissue>
    </source>
</reference>
<evidence type="ECO:0000256" key="1">
    <source>
        <dbReference type="SAM" id="MobiDB-lite"/>
    </source>
</evidence>
<dbReference type="InterPro" id="IPR004158">
    <property type="entry name" value="DUF247_pln"/>
</dbReference>
<keyword evidence="2" id="KW-0472">Membrane</keyword>
<evidence type="ECO:0000313" key="3">
    <source>
        <dbReference type="EMBL" id="KAG6498076.1"/>
    </source>
</evidence>
<comment type="caution">
    <text evidence="3">The sequence shown here is derived from an EMBL/GenBank/DDBJ whole genome shotgun (WGS) entry which is preliminary data.</text>
</comment>